<dbReference type="AlphaFoldDB" id="A0A9Q1RUZ6"/>
<keyword evidence="2" id="KW-1185">Reference proteome</keyword>
<protein>
    <submittedName>
        <fullName evidence="1">Uncharacterized protein</fullName>
    </submittedName>
</protein>
<evidence type="ECO:0000313" key="2">
    <source>
        <dbReference type="Proteomes" id="UP001152561"/>
    </source>
</evidence>
<sequence length="144" mass="15963">MAGSTTNAELRQMMEQLEAIVNHVRQTPETGDMAFILARMARLEVDYAVKHEASMAEMELILNDGSSILQRASSPVKALLLRVAYKVQILSGLLYRLKSSPPDRGEKVNPLQRPDYEQTFEAVRVLYPQLTSPITAAGYVLAAS</sequence>
<gene>
    <name evidence="1" type="ORF">K7X08_026267</name>
</gene>
<evidence type="ECO:0000313" key="1">
    <source>
        <dbReference type="EMBL" id="KAJ8574462.1"/>
    </source>
</evidence>
<name>A0A9Q1RUZ6_9SOLA</name>
<organism evidence="1 2">
    <name type="scientific">Anisodus acutangulus</name>
    <dbReference type="NCBI Taxonomy" id="402998"/>
    <lineage>
        <taxon>Eukaryota</taxon>
        <taxon>Viridiplantae</taxon>
        <taxon>Streptophyta</taxon>
        <taxon>Embryophyta</taxon>
        <taxon>Tracheophyta</taxon>
        <taxon>Spermatophyta</taxon>
        <taxon>Magnoliopsida</taxon>
        <taxon>eudicotyledons</taxon>
        <taxon>Gunneridae</taxon>
        <taxon>Pentapetalae</taxon>
        <taxon>asterids</taxon>
        <taxon>lamiids</taxon>
        <taxon>Solanales</taxon>
        <taxon>Solanaceae</taxon>
        <taxon>Solanoideae</taxon>
        <taxon>Hyoscyameae</taxon>
        <taxon>Anisodus</taxon>
    </lineage>
</organism>
<comment type="caution">
    <text evidence="1">The sequence shown here is derived from an EMBL/GenBank/DDBJ whole genome shotgun (WGS) entry which is preliminary data.</text>
</comment>
<proteinExistence type="predicted"/>
<reference evidence="2" key="1">
    <citation type="journal article" date="2023" name="Proc. Natl. Acad. Sci. U.S.A.">
        <title>Genomic and structural basis for evolution of tropane alkaloid biosynthesis.</title>
        <authorList>
            <person name="Wanga Y.-J."/>
            <person name="Taina T."/>
            <person name="Yua J.-Y."/>
            <person name="Lia J."/>
            <person name="Xua B."/>
            <person name="Chenc J."/>
            <person name="D'Auriad J.C."/>
            <person name="Huanga J.-P."/>
            <person name="Huanga S.-X."/>
        </authorList>
    </citation>
    <scope>NUCLEOTIDE SEQUENCE [LARGE SCALE GENOMIC DNA]</scope>
    <source>
        <strain evidence="2">cv. KIB-2019</strain>
    </source>
</reference>
<dbReference type="EMBL" id="JAJAGQ010000001">
    <property type="protein sequence ID" value="KAJ8574462.1"/>
    <property type="molecule type" value="Genomic_DNA"/>
</dbReference>
<accession>A0A9Q1RUZ6</accession>
<dbReference type="Proteomes" id="UP001152561">
    <property type="component" value="Unassembled WGS sequence"/>
</dbReference>